<evidence type="ECO:0000256" key="4">
    <source>
        <dbReference type="ARBA" id="ARBA00022840"/>
    </source>
</evidence>
<evidence type="ECO:0000256" key="8">
    <source>
        <dbReference type="ARBA" id="ARBA00023175"/>
    </source>
</evidence>
<dbReference type="Gene3D" id="2.60.200.20">
    <property type="match status" value="1"/>
</dbReference>
<comment type="caution">
    <text evidence="15">The sequence shown here is derived from an EMBL/GenBank/DDBJ whole genome shotgun (WGS) entry which is preliminary data.</text>
</comment>
<evidence type="ECO:0000256" key="10">
    <source>
        <dbReference type="ARBA" id="ARBA00079247"/>
    </source>
</evidence>
<organism evidence="15 16">
    <name type="scientific">Sinanodonta woodiana</name>
    <name type="common">Chinese pond mussel</name>
    <name type="synonym">Anodonta woodiana</name>
    <dbReference type="NCBI Taxonomy" id="1069815"/>
    <lineage>
        <taxon>Eukaryota</taxon>
        <taxon>Metazoa</taxon>
        <taxon>Spiralia</taxon>
        <taxon>Lophotrochozoa</taxon>
        <taxon>Mollusca</taxon>
        <taxon>Bivalvia</taxon>
        <taxon>Autobranchia</taxon>
        <taxon>Heteroconchia</taxon>
        <taxon>Palaeoheterodonta</taxon>
        <taxon>Unionida</taxon>
        <taxon>Unionoidea</taxon>
        <taxon>Unionidae</taxon>
        <taxon>Unioninae</taxon>
        <taxon>Sinanodonta</taxon>
    </lineage>
</organism>
<evidence type="ECO:0000256" key="1">
    <source>
        <dbReference type="ARBA" id="ARBA00004318"/>
    </source>
</evidence>
<dbReference type="EMBL" id="JBJQND010000018">
    <property type="protein sequence ID" value="KAL3836511.1"/>
    <property type="molecule type" value="Genomic_DNA"/>
</dbReference>
<keyword evidence="4 11" id="KW-0067">ATP-binding</keyword>
<dbReference type="InterPro" id="IPR035892">
    <property type="entry name" value="C2_domain_sf"/>
</dbReference>
<feature type="coiled-coil region" evidence="12">
    <location>
        <begin position="870"/>
        <end position="900"/>
    </location>
</feature>
<dbReference type="InterPro" id="IPR036961">
    <property type="entry name" value="Kinesin_motor_dom_sf"/>
</dbReference>
<feature type="region of interest" description="Disordered" evidence="13">
    <location>
        <begin position="927"/>
        <end position="1059"/>
    </location>
</feature>
<dbReference type="Pfam" id="PF00225">
    <property type="entry name" value="Kinesin"/>
    <property type="match status" value="1"/>
</dbReference>
<evidence type="ECO:0000256" key="12">
    <source>
        <dbReference type="SAM" id="Coils"/>
    </source>
</evidence>
<feature type="compositionally biased region" description="Basic and acidic residues" evidence="13">
    <location>
        <begin position="969"/>
        <end position="1047"/>
    </location>
</feature>
<keyword evidence="7" id="KW-0472">Membrane</keyword>
<dbReference type="FunFam" id="2.60.200.20:FF:000034">
    <property type="entry name" value="kinesin-like protein KIF28P"/>
    <property type="match status" value="1"/>
</dbReference>
<name>A0ABD3THJ3_SINWO</name>
<dbReference type="Pfam" id="PF00168">
    <property type="entry name" value="C2"/>
    <property type="match status" value="1"/>
</dbReference>
<protein>
    <recommendedName>
        <fullName evidence="10">Kinesin-like protein 6</fullName>
    </recommendedName>
</protein>
<reference evidence="15 16" key="1">
    <citation type="submission" date="2024-11" db="EMBL/GenBank/DDBJ databases">
        <title>Chromosome-level genome assembly of the freshwater bivalve Anodonta woodiana.</title>
        <authorList>
            <person name="Chen X."/>
        </authorList>
    </citation>
    <scope>NUCLEOTIDE SEQUENCE [LARGE SCALE GENOMIC DNA]</scope>
    <source>
        <strain evidence="15">MN2024</strain>
        <tissue evidence="15">Gills</tissue>
    </source>
</reference>
<dbReference type="PRINTS" id="PR00380">
    <property type="entry name" value="KINESINHEAVY"/>
</dbReference>
<sequence>MQGSTTSITDPASKDQPKKFTFDYSYWSHDGFKEESSGYCAPDTSQPNGKKFADQKKVYDELGVGVLKNAWEGYNSTLFAYGQTGSGKSWSMVGYGVNKGIVPMFCDNIFQQIEKKKAEGAKEEFEVTFSMLEIYNEAVRDLLDPHPKGKGGLPVRQHPKTGFYADGLIIVPVANYSEIEKRMDEGTRNRTVAATNMNATSSRAHTIVGITFIQKSKNAAGEEMARSAIINLVDLAGSERAESTGATGDRLKEGAAINQSLSCLGNCIAALADKSSGKEARVPYRDSVLTKLLKNALGGNSKTIMIAALSPADINYEETLSTLRYADRAKQIKNSAKVNEDPTAQLIRELQEENERLKAMLSSGKMEMIKGDDENDDDMSEEEKAKLKAELELQYKSLLDKNALAMEEMKKTFEQKLAEAQSDDDGLNSAEMQEKKKKIPHISNLNMDPMLTGHVIHLFEQPESTLGSAEDCKCRLKGPSLLAKHATVKNNNGAFSLVPETNARIIRNGKPITAETPLHHNDRLIFGTTQYFVFVNPKERDGSKEKFPEVTFESAQEELAKKSGFDVSGQNKTKDETLLQEDMLEIMSKIEQANSISDELGKNKRFDMMIVAPESRGELKGRTEVMVRVTDLITKHEWIWDKTKFINRFFVMQEMYTDSLEGDDPWDLPPETDPFYEDVKVDSHIGSVKVYLKSLAFLIDANEQLDITDYRGQEIGKLNIELLPCDAKGKVMGDQDVFVENPNDLVGKDINFKLKITSARGLPAKFTDIYVKYKFYLEEQFTQSKIIPNTSNPDWNFEKIYNFPAAKQPLVDYLKEEAFIVQLWGKQKDQTKKGGAKVKQSLIAGPMAIHAANTNEKKFDPEKVKFMMEAAMLKKRQEKLEQKLAQMKKMIEVAEQHKKKRLRTELIKDIYMAQTADKADKCIALIPKEKDDDDDSDSDSDEEMKKIAISSLQPKKQHKKSDSSSSSDLEQKDKKNKDDSNKKMEHEEKKKMEQEEKKKKEQEEKNKKEQEEKNKKEQETKKKEEEKKRKEEEKKHKEEAAKKESASKKSQKSSSCILL</sequence>
<feature type="coiled-coil region" evidence="12">
    <location>
        <begin position="347"/>
        <end position="423"/>
    </location>
</feature>
<dbReference type="FunFam" id="3.40.850.10:FF:000063">
    <property type="entry name" value="Kinesin-like protein"/>
    <property type="match status" value="1"/>
</dbReference>
<dbReference type="Gene3D" id="2.60.40.150">
    <property type="entry name" value="C2 domain"/>
    <property type="match status" value="1"/>
</dbReference>
<dbReference type="GO" id="GO:0031966">
    <property type="term" value="C:mitochondrial membrane"/>
    <property type="evidence" value="ECO:0007669"/>
    <property type="project" value="UniProtKB-SubCell"/>
</dbReference>
<evidence type="ECO:0000256" key="13">
    <source>
        <dbReference type="SAM" id="MobiDB-lite"/>
    </source>
</evidence>
<evidence type="ECO:0000256" key="5">
    <source>
        <dbReference type="ARBA" id="ARBA00023054"/>
    </source>
</evidence>
<evidence type="ECO:0000313" key="15">
    <source>
        <dbReference type="EMBL" id="KAL3836511.1"/>
    </source>
</evidence>
<dbReference type="PANTHER" id="PTHR47117">
    <property type="entry name" value="STAR-RELATED LIPID TRANSFER PROTEIN 9"/>
    <property type="match status" value="1"/>
</dbReference>
<keyword evidence="3 11" id="KW-0547">Nucleotide-binding</keyword>
<keyword evidence="2" id="KW-0813">Transport</keyword>
<keyword evidence="5 12" id="KW-0175">Coiled coil</keyword>
<dbReference type="AlphaFoldDB" id="A0ABD3THJ3"/>
<evidence type="ECO:0000313" key="16">
    <source>
        <dbReference type="Proteomes" id="UP001634394"/>
    </source>
</evidence>
<feature type="domain" description="Kinesin motor" evidence="14">
    <location>
        <begin position="1"/>
        <end position="332"/>
    </location>
</feature>
<keyword evidence="16" id="KW-1185">Reference proteome</keyword>
<keyword evidence="8 11" id="KW-0505">Motor protein</keyword>
<dbReference type="InterPro" id="IPR000008">
    <property type="entry name" value="C2_dom"/>
</dbReference>
<evidence type="ECO:0000256" key="7">
    <source>
        <dbReference type="ARBA" id="ARBA00023136"/>
    </source>
</evidence>
<dbReference type="SUPFAM" id="SSF49879">
    <property type="entry name" value="SMAD/FHA domain"/>
    <property type="match status" value="1"/>
</dbReference>
<dbReference type="SUPFAM" id="SSF49562">
    <property type="entry name" value="C2 domain (Calcium/lipid-binding domain, CaLB)"/>
    <property type="match status" value="1"/>
</dbReference>
<evidence type="ECO:0000256" key="3">
    <source>
        <dbReference type="ARBA" id="ARBA00022741"/>
    </source>
</evidence>
<evidence type="ECO:0000256" key="6">
    <source>
        <dbReference type="ARBA" id="ARBA00023128"/>
    </source>
</evidence>
<evidence type="ECO:0000256" key="11">
    <source>
        <dbReference type="PROSITE-ProRule" id="PRU00283"/>
    </source>
</evidence>
<feature type="binding site" evidence="11">
    <location>
        <begin position="82"/>
        <end position="89"/>
    </location>
    <ligand>
        <name>ATP</name>
        <dbReference type="ChEBI" id="CHEBI:30616"/>
    </ligand>
</feature>
<gene>
    <name evidence="15" type="ORF">ACJMK2_021937</name>
</gene>
<dbReference type="InterPro" id="IPR027417">
    <property type="entry name" value="P-loop_NTPase"/>
</dbReference>
<comment type="function">
    <text evidence="9">Microtubule-dependent motor protein required for mitochondrion morphology and transport of mitochondria in neuronal cells.</text>
</comment>
<keyword evidence="6" id="KW-0496">Mitochondrion</keyword>
<dbReference type="CDD" id="cd00030">
    <property type="entry name" value="C2"/>
    <property type="match status" value="1"/>
</dbReference>
<evidence type="ECO:0000256" key="9">
    <source>
        <dbReference type="ARBA" id="ARBA00054688"/>
    </source>
</evidence>
<proteinExistence type="inferred from homology"/>
<dbReference type="InterPro" id="IPR000253">
    <property type="entry name" value="FHA_dom"/>
</dbReference>
<evidence type="ECO:0000259" key="14">
    <source>
        <dbReference type="PROSITE" id="PS50067"/>
    </source>
</evidence>
<dbReference type="SMART" id="SM00129">
    <property type="entry name" value="KISc"/>
    <property type="match status" value="1"/>
</dbReference>
<evidence type="ECO:0000256" key="2">
    <source>
        <dbReference type="ARBA" id="ARBA00022448"/>
    </source>
</evidence>
<feature type="compositionally biased region" description="Acidic residues" evidence="13">
    <location>
        <begin position="931"/>
        <end position="942"/>
    </location>
</feature>
<dbReference type="SUPFAM" id="SSF52540">
    <property type="entry name" value="P-loop containing nucleoside triphosphate hydrolases"/>
    <property type="match status" value="1"/>
</dbReference>
<comment type="subcellular location">
    <subcellularLocation>
        <location evidence="1">Mitochondrion membrane</location>
        <topology evidence="1">Peripheral membrane protein</topology>
    </subcellularLocation>
</comment>
<accession>A0ABD3THJ3</accession>
<dbReference type="PROSITE" id="PS50067">
    <property type="entry name" value="KINESIN_MOTOR_2"/>
    <property type="match status" value="1"/>
</dbReference>
<dbReference type="GO" id="GO:0005524">
    <property type="term" value="F:ATP binding"/>
    <property type="evidence" value="ECO:0007669"/>
    <property type="project" value="UniProtKB-UniRule"/>
</dbReference>
<dbReference type="Proteomes" id="UP001634394">
    <property type="component" value="Unassembled WGS sequence"/>
</dbReference>
<dbReference type="InterPro" id="IPR008984">
    <property type="entry name" value="SMAD_FHA_dom_sf"/>
</dbReference>
<dbReference type="InterPro" id="IPR001752">
    <property type="entry name" value="Kinesin_motor_dom"/>
</dbReference>
<comment type="similarity">
    <text evidence="11">Belongs to the TRAFAC class myosin-kinesin ATPase superfamily. Kinesin family.</text>
</comment>
<dbReference type="Pfam" id="PF00498">
    <property type="entry name" value="FHA"/>
    <property type="match status" value="1"/>
</dbReference>
<dbReference type="GO" id="GO:0003774">
    <property type="term" value="F:cytoskeletal motor activity"/>
    <property type="evidence" value="ECO:0007669"/>
    <property type="project" value="UniProtKB-UniRule"/>
</dbReference>
<dbReference type="Gene3D" id="3.40.850.10">
    <property type="entry name" value="Kinesin motor domain"/>
    <property type="match status" value="1"/>
</dbReference>